<protein>
    <recommendedName>
        <fullName evidence="1">DUF4219 domain-containing protein</fullName>
    </recommendedName>
</protein>
<dbReference type="PANTHER" id="PTHR35317:SF35">
    <property type="entry name" value="DUF4219 DOMAIN-CONTAINING PROTEIN"/>
    <property type="match status" value="1"/>
</dbReference>
<organism evidence="2 3">
    <name type="scientific">Perilla frutescens var. hirtella</name>
    <name type="common">Perilla citriodora</name>
    <name type="synonym">Perilla setoyensis</name>
    <dbReference type="NCBI Taxonomy" id="608512"/>
    <lineage>
        <taxon>Eukaryota</taxon>
        <taxon>Viridiplantae</taxon>
        <taxon>Streptophyta</taxon>
        <taxon>Embryophyta</taxon>
        <taxon>Tracheophyta</taxon>
        <taxon>Spermatophyta</taxon>
        <taxon>Magnoliopsida</taxon>
        <taxon>eudicotyledons</taxon>
        <taxon>Gunneridae</taxon>
        <taxon>Pentapetalae</taxon>
        <taxon>asterids</taxon>
        <taxon>lamiids</taxon>
        <taxon>Lamiales</taxon>
        <taxon>Lamiaceae</taxon>
        <taxon>Nepetoideae</taxon>
        <taxon>Elsholtzieae</taxon>
        <taxon>Perilla</taxon>
    </lineage>
</organism>
<gene>
    <name evidence="2" type="ORF">C2S53_015807</name>
</gene>
<accession>A0AAD4ISB1</accession>
<proteinExistence type="predicted"/>
<evidence type="ECO:0000259" key="1">
    <source>
        <dbReference type="Pfam" id="PF13961"/>
    </source>
</evidence>
<comment type="caution">
    <text evidence="2">The sequence shown here is derived from an EMBL/GenBank/DDBJ whole genome shotgun (WGS) entry which is preliminary data.</text>
</comment>
<name>A0AAD4ISB1_PERFH</name>
<dbReference type="PANTHER" id="PTHR35317">
    <property type="entry name" value="OS04G0629600 PROTEIN"/>
    <property type="match status" value="1"/>
</dbReference>
<evidence type="ECO:0000313" key="3">
    <source>
        <dbReference type="Proteomes" id="UP001190926"/>
    </source>
</evidence>
<feature type="domain" description="DUF4219" evidence="1">
    <location>
        <begin position="16"/>
        <end position="41"/>
    </location>
</feature>
<dbReference type="InterPro" id="IPR025314">
    <property type="entry name" value="DUF4219"/>
</dbReference>
<dbReference type="Pfam" id="PF13961">
    <property type="entry name" value="DUF4219"/>
    <property type="match status" value="1"/>
</dbReference>
<reference evidence="2 3" key="1">
    <citation type="journal article" date="2021" name="Nat. Commun.">
        <title>Incipient diploidization of the medicinal plant Perilla within 10,000 years.</title>
        <authorList>
            <person name="Zhang Y."/>
            <person name="Shen Q."/>
            <person name="Leng L."/>
            <person name="Zhang D."/>
            <person name="Chen S."/>
            <person name="Shi Y."/>
            <person name="Ning Z."/>
            <person name="Chen S."/>
        </authorList>
    </citation>
    <scope>NUCLEOTIDE SEQUENCE [LARGE SCALE GENOMIC DNA]</scope>
    <source>
        <strain evidence="3">cv. PC099</strain>
    </source>
</reference>
<dbReference type="Proteomes" id="UP001190926">
    <property type="component" value="Unassembled WGS sequence"/>
</dbReference>
<dbReference type="AlphaFoldDB" id="A0AAD4ISB1"/>
<evidence type="ECO:0000313" key="2">
    <source>
        <dbReference type="EMBL" id="KAH6820384.1"/>
    </source>
</evidence>
<sequence length="94" mass="10966">MTNSIFSYTSSQIPIFDGEHYDYWSSQMETIFLSQDLWDIVDEGYDDSPDQQKSKVYKEDVKKNATALRIIQQGAKEAWETLKIEFQGSEKVIM</sequence>
<dbReference type="EMBL" id="SDAM02003990">
    <property type="protein sequence ID" value="KAH6820384.1"/>
    <property type="molecule type" value="Genomic_DNA"/>
</dbReference>
<keyword evidence="3" id="KW-1185">Reference proteome</keyword>